<evidence type="ECO:0000313" key="2">
    <source>
        <dbReference type="EMBL" id="WTR99302.1"/>
    </source>
</evidence>
<organism evidence="2 3">
    <name type="scientific">Streptomyces anthocyanicus</name>
    <dbReference type="NCBI Taxonomy" id="68174"/>
    <lineage>
        <taxon>Bacteria</taxon>
        <taxon>Bacillati</taxon>
        <taxon>Actinomycetota</taxon>
        <taxon>Actinomycetes</taxon>
        <taxon>Kitasatosporales</taxon>
        <taxon>Streptomycetaceae</taxon>
        <taxon>Streptomyces</taxon>
        <taxon>Streptomyces violaceoruber group</taxon>
    </lineage>
</organism>
<feature type="region of interest" description="Disordered" evidence="1">
    <location>
        <begin position="21"/>
        <end position="64"/>
    </location>
</feature>
<dbReference type="RefSeq" id="WP_406133928.1">
    <property type="nucleotide sequence ID" value="NZ_CP108200.1"/>
</dbReference>
<proteinExistence type="predicted"/>
<dbReference type="Proteomes" id="UP001622731">
    <property type="component" value="Chromosome"/>
</dbReference>
<evidence type="ECO:0000256" key="1">
    <source>
        <dbReference type="SAM" id="MobiDB-lite"/>
    </source>
</evidence>
<name>A0ABZ1M8Y4_9ACTN</name>
<evidence type="ECO:0000313" key="3">
    <source>
        <dbReference type="Proteomes" id="UP001622731"/>
    </source>
</evidence>
<gene>
    <name evidence="2" type="ORF">OHB34_36385</name>
</gene>
<accession>A0ABZ1M8Y4</accession>
<protein>
    <submittedName>
        <fullName evidence="2">Uncharacterized protein</fullName>
    </submittedName>
</protein>
<sequence>MPRQPSADVVEVPAHGRLRRLRAARAHGLDGPGGHPGRFLAVGRRADPPHLGAHPVEGAAGARRDPARLAHLRVHRLHQRVRLGRAFGGGFDVPGRLNRLVDKEAVPDCLAAEAAVPDGAVPDGAGRVRSAP</sequence>
<reference evidence="2 3" key="1">
    <citation type="submission" date="2022-10" db="EMBL/GenBank/DDBJ databases">
        <title>The complete genomes of actinobacterial strains from the NBC collection.</title>
        <authorList>
            <person name="Joergensen T.S."/>
            <person name="Alvarez Arevalo M."/>
            <person name="Sterndorff E.B."/>
            <person name="Faurdal D."/>
            <person name="Vuksanovic O."/>
            <person name="Mourched A.-S."/>
            <person name="Charusanti P."/>
            <person name="Shaw S."/>
            <person name="Blin K."/>
            <person name="Weber T."/>
        </authorList>
    </citation>
    <scope>NUCLEOTIDE SEQUENCE [LARGE SCALE GENOMIC DNA]</scope>
    <source>
        <strain evidence="2 3">NBC_00116</strain>
    </source>
</reference>
<dbReference type="EMBL" id="CP108200">
    <property type="protein sequence ID" value="WTR99302.1"/>
    <property type="molecule type" value="Genomic_DNA"/>
</dbReference>
<keyword evidence="3" id="KW-1185">Reference proteome</keyword>